<name>A0A437QDS9_9GAMM</name>
<dbReference type="Proteomes" id="UP000282818">
    <property type="component" value="Unassembled WGS sequence"/>
</dbReference>
<protein>
    <submittedName>
        <fullName evidence="1">Uncharacterized protein</fullName>
    </submittedName>
</protein>
<organism evidence="1 2">
    <name type="scientific">Neptunomonas marina</name>
    <dbReference type="NCBI Taxonomy" id="1815562"/>
    <lineage>
        <taxon>Bacteria</taxon>
        <taxon>Pseudomonadati</taxon>
        <taxon>Pseudomonadota</taxon>
        <taxon>Gammaproteobacteria</taxon>
        <taxon>Oceanospirillales</taxon>
        <taxon>Oceanospirillaceae</taxon>
        <taxon>Neptunomonas</taxon>
    </lineage>
</organism>
<keyword evidence="2" id="KW-1185">Reference proteome</keyword>
<gene>
    <name evidence="1" type="ORF">EOE65_03365</name>
</gene>
<dbReference type="EMBL" id="SACQ01000001">
    <property type="protein sequence ID" value="RVU32707.1"/>
    <property type="molecule type" value="Genomic_DNA"/>
</dbReference>
<evidence type="ECO:0000313" key="2">
    <source>
        <dbReference type="Proteomes" id="UP000282818"/>
    </source>
</evidence>
<dbReference type="AlphaFoldDB" id="A0A437QDS9"/>
<sequence>MTDDRYRSRKFALAAVSALVSHIALFSGQLEGGTWVAAQTLILGMYNAGNVGERYVKPD</sequence>
<dbReference type="RefSeq" id="WP_127692875.1">
    <property type="nucleotide sequence ID" value="NZ_SACQ01000001.1"/>
</dbReference>
<reference evidence="1 2" key="1">
    <citation type="submission" date="2019-01" db="EMBL/GenBank/DDBJ databases">
        <authorList>
            <person name="Chen W.-M."/>
        </authorList>
    </citation>
    <scope>NUCLEOTIDE SEQUENCE [LARGE SCALE GENOMIC DNA]</scope>
    <source>
        <strain evidence="1 2">HPM-16</strain>
    </source>
</reference>
<evidence type="ECO:0000313" key="1">
    <source>
        <dbReference type="EMBL" id="RVU32707.1"/>
    </source>
</evidence>
<accession>A0A437QDS9</accession>
<proteinExistence type="predicted"/>
<comment type="caution">
    <text evidence="1">The sequence shown here is derived from an EMBL/GenBank/DDBJ whole genome shotgun (WGS) entry which is preliminary data.</text>
</comment>